<gene>
    <name evidence="1" type="ORF">NDU88_000120</name>
</gene>
<accession>A0AAV7VSJ6</accession>
<sequence length="207" mass="23723">MQTRYGCVVGTLKMRQSQAHLRLACHYASVAPKKACLASSHWRPDTVVPEAEPRWRRDRSAAAELRHQVHTRSGWNHIKRCWSRQSVVWDPDYGGRPPGSQRGRRSGMQQIGAISDLWRKWPQESPSSIERGPDIPPPLAEWVADDWKSGALKTPENWDCREPALRRTARSIPPSLTECAAWSWWGRPGYPCKGKGLWSDWEQQKHA</sequence>
<organism evidence="1 2">
    <name type="scientific">Pleurodeles waltl</name>
    <name type="common">Iberian ribbed newt</name>
    <dbReference type="NCBI Taxonomy" id="8319"/>
    <lineage>
        <taxon>Eukaryota</taxon>
        <taxon>Metazoa</taxon>
        <taxon>Chordata</taxon>
        <taxon>Craniata</taxon>
        <taxon>Vertebrata</taxon>
        <taxon>Euteleostomi</taxon>
        <taxon>Amphibia</taxon>
        <taxon>Batrachia</taxon>
        <taxon>Caudata</taxon>
        <taxon>Salamandroidea</taxon>
        <taxon>Salamandridae</taxon>
        <taxon>Pleurodelinae</taxon>
        <taxon>Pleurodeles</taxon>
    </lineage>
</organism>
<name>A0AAV7VSJ6_PLEWA</name>
<evidence type="ECO:0000313" key="2">
    <source>
        <dbReference type="Proteomes" id="UP001066276"/>
    </source>
</evidence>
<protein>
    <submittedName>
        <fullName evidence="1">Uncharacterized protein</fullName>
    </submittedName>
</protein>
<reference evidence="1" key="1">
    <citation type="journal article" date="2022" name="bioRxiv">
        <title>Sequencing and chromosome-scale assembly of the giantPleurodeles waltlgenome.</title>
        <authorList>
            <person name="Brown T."/>
            <person name="Elewa A."/>
            <person name="Iarovenko S."/>
            <person name="Subramanian E."/>
            <person name="Araus A.J."/>
            <person name="Petzold A."/>
            <person name="Susuki M."/>
            <person name="Suzuki K.-i.T."/>
            <person name="Hayashi T."/>
            <person name="Toyoda A."/>
            <person name="Oliveira C."/>
            <person name="Osipova E."/>
            <person name="Leigh N.D."/>
            <person name="Simon A."/>
            <person name="Yun M.H."/>
        </authorList>
    </citation>
    <scope>NUCLEOTIDE SEQUENCE</scope>
    <source>
        <strain evidence="1">20211129_DDA</strain>
        <tissue evidence="1">Liver</tissue>
    </source>
</reference>
<comment type="caution">
    <text evidence="1">The sequence shown here is derived from an EMBL/GenBank/DDBJ whole genome shotgun (WGS) entry which is preliminary data.</text>
</comment>
<keyword evidence="2" id="KW-1185">Reference proteome</keyword>
<dbReference type="EMBL" id="JANPWB010000002">
    <property type="protein sequence ID" value="KAJ1204680.1"/>
    <property type="molecule type" value="Genomic_DNA"/>
</dbReference>
<dbReference type="Proteomes" id="UP001066276">
    <property type="component" value="Chromosome 1_2"/>
</dbReference>
<evidence type="ECO:0000313" key="1">
    <source>
        <dbReference type="EMBL" id="KAJ1204680.1"/>
    </source>
</evidence>
<dbReference type="AlphaFoldDB" id="A0AAV7VSJ6"/>
<proteinExistence type="predicted"/>